<evidence type="ECO:0000256" key="3">
    <source>
        <dbReference type="ARBA" id="ARBA00022676"/>
    </source>
</evidence>
<evidence type="ECO:0000313" key="12">
    <source>
        <dbReference type="EMBL" id="RUT29145.1"/>
    </source>
</evidence>
<proteinExistence type="inferred from homology"/>
<feature type="domain" description="Glycosyltransferase 2-like" evidence="11">
    <location>
        <begin position="40"/>
        <end position="143"/>
    </location>
</feature>
<sequence length="277" mass="29822">MTMESGRKTAIMNRGRRPPRLKSRTKRIWHVVNDPQPLVSIIIPAMNERRTIAGVMREAAGVHPRSEIIVVANGSTDGTAEIAGKHGARLLFYPDPLGHDVGRRIGAEAAKGKVLLFIDADMLIAARHLKPFVDAVLSGTDVALNDYSGPVKRKDAHPVVLAKHTLNALVSRPDLKGASMTAVPHAISRRAVEIIGFPALEIPPLAQAMAVTLGLGIKLVHPVPVGRLNASRPKIKGNDSLTSLVTGDHLEAVSWLVDKLGPRAGYGDMGRQRGRLR</sequence>
<keyword evidence="5" id="KW-0460">Magnesium</keyword>
<comment type="similarity">
    <text evidence="2">Belongs to the glycosyltransferase 2 family.</text>
</comment>
<evidence type="ECO:0000256" key="6">
    <source>
        <dbReference type="ARBA" id="ARBA00039022"/>
    </source>
</evidence>
<keyword evidence="4 12" id="KW-0808">Transferase</keyword>
<dbReference type="GO" id="GO:0016757">
    <property type="term" value="F:glycosyltransferase activity"/>
    <property type="evidence" value="ECO:0007669"/>
    <property type="project" value="UniProtKB-KW"/>
</dbReference>
<accession>A0A3S1BR63</accession>
<comment type="caution">
    <text evidence="12">The sequence shown here is derived from an EMBL/GenBank/DDBJ whole genome shotgun (WGS) entry which is preliminary data.</text>
</comment>
<comment type="catalytic activity">
    <reaction evidence="9">
        <text>an NDP-alpha-D-glucose + (2R)-3-phosphoglycerate = (2R)-2-O-(alpha-D-glucopyranosyl)-3-phospho-glycerate + a ribonucleoside 5'-diphosphate + H(+)</text>
        <dbReference type="Rhea" id="RHEA:47244"/>
        <dbReference type="ChEBI" id="CHEBI:15378"/>
        <dbReference type="ChEBI" id="CHEBI:57930"/>
        <dbReference type="ChEBI" id="CHEBI:58272"/>
        <dbReference type="ChEBI" id="CHEBI:62600"/>
        <dbReference type="ChEBI" id="CHEBI:76533"/>
        <dbReference type="EC" id="2.4.1.266"/>
    </reaction>
    <physiologicalReaction direction="left-to-right" evidence="9">
        <dbReference type="Rhea" id="RHEA:47245"/>
    </physiologicalReaction>
</comment>
<evidence type="ECO:0000259" key="11">
    <source>
        <dbReference type="Pfam" id="PF00535"/>
    </source>
</evidence>
<dbReference type="Proteomes" id="UP000272464">
    <property type="component" value="Unassembled WGS sequence"/>
</dbReference>
<dbReference type="OrthoDB" id="2902148at2"/>
<gene>
    <name evidence="12" type="ORF">EJP77_15630</name>
</gene>
<dbReference type="Pfam" id="PF00535">
    <property type="entry name" value="Glycos_transf_2"/>
    <property type="match status" value="1"/>
</dbReference>
<feature type="region of interest" description="Disordered" evidence="10">
    <location>
        <begin position="1"/>
        <end position="22"/>
    </location>
</feature>
<name>A0A3S1BR63_9BACL</name>
<dbReference type="PANTHER" id="PTHR48090">
    <property type="entry name" value="UNDECAPRENYL-PHOSPHATE 4-DEOXY-4-FORMAMIDO-L-ARABINOSE TRANSFERASE-RELATED"/>
    <property type="match status" value="1"/>
</dbReference>
<dbReference type="InterPro" id="IPR029044">
    <property type="entry name" value="Nucleotide-diphossugar_trans"/>
</dbReference>
<evidence type="ECO:0000256" key="4">
    <source>
        <dbReference type="ARBA" id="ARBA00022679"/>
    </source>
</evidence>
<evidence type="ECO:0000256" key="2">
    <source>
        <dbReference type="ARBA" id="ARBA00006739"/>
    </source>
</evidence>
<evidence type="ECO:0000256" key="5">
    <source>
        <dbReference type="ARBA" id="ARBA00022842"/>
    </source>
</evidence>
<dbReference type="Gene3D" id="3.90.550.10">
    <property type="entry name" value="Spore Coat Polysaccharide Biosynthesis Protein SpsA, Chain A"/>
    <property type="match status" value="1"/>
</dbReference>
<evidence type="ECO:0000313" key="13">
    <source>
        <dbReference type="Proteomes" id="UP000272464"/>
    </source>
</evidence>
<dbReference type="AlphaFoldDB" id="A0A3S1BR63"/>
<dbReference type="InterPro" id="IPR001173">
    <property type="entry name" value="Glyco_trans_2-like"/>
</dbReference>
<evidence type="ECO:0000256" key="9">
    <source>
        <dbReference type="ARBA" id="ARBA00048997"/>
    </source>
</evidence>
<evidence type="ECO:0000256" key="1">
    <source>
        <dbReference type="ARBA" id="ARBA00001946"/>
    </source>
</evidence>
<protein>
    <recommendedName>
        <fullName evidence="7">Glucosyl-3-phosphoglycerate synthase</fullName>
        <ecNumber evidence="6">2.4.1.266</ecNumber>
    </recommendedName>
</protein>
<dbReference type="EMBL" id="RZNX01000007">
    <property type="protein sequence ID" value="RUT29145.1"/>
    <property type="molecule type" value="Genomic_DNA"/>
</dbReference>
<comment type="catalytic activity">
    <reaction evidence="8">
        <text>(2R)-3-phosphoglycerate + UDP-alpha-D-glucose = (2R)-2-O-(alpha-D-glucopyranosyl)-3-phospho-glycerate + UDP + H(+)</text>
        <dbReference type="Rhea" id="RHEA:31319"/>
        <dbReference type="ChEBI" id="CHEBI:15378"/>
        <dbReference type="ChEBI" id="CHEBI:58223"/>
        <dbReference type="ChEBI" id="CHEBI:58272"/>
        <dbReference type="ChEBI" id="CHEBI:58885"/>
        <dbReference type="ChEBI" id="CHEBI:62600"/>
        <dbReference type="EC" id="2.4.1.266"/>
    </reaction>
    <physiologicalReaction direction="left-to-right" evidence="8">
        <dbReference type="Rhea" id="RHEA:31320"/>
    </physiologicalReaction>
</comment>
<dbReference type="PANTHER" id="PTHR48090:SF10">
    <property type="entry name" value="GLUCOSYL-3-PHOSPHOGLYCERATE SYNTHASE"/>
    <property type="match status" value="1"/>
</dbReference>
<evidence type="ECO:0000256" key="10">
    <source>
        <dbReference type="SAM" id="MobiDB-lite"/>
    </source>
</evidence>
<evidence type="ECO:0000256" key="8">
    <source>
        <dbReference type="ARBA" id="ARBA00048689"/>
    </source>
</evidence>
<reference evidence="12 13" key="1">
    <citation type="submission" date="2018-12" db="EMBL/GenBank/DDBJ databases">
        <authorList>
            <person name="Sun L."/>
            <person name="Chen Z."/>
        </authorList>
    </citation>
    <scope>NUCLEOTIDE SEQUENCE [LARGE SCALE GENOMIC DNA]</scope>
    <source>
        <strain evidence="12 13">3-5-3</strain>
    </source>
</reference>
<comment type="cofactor">
    <cofactor evidence="1">
        <name>Mg(2+)</name>
        <dbReference type="ChEBI" id="CHEBI:18420"/>
    </cofactor>
</comment>
<dbReference type="SUPFAM" id="SSF53448">
    <property type="entry name" value="Nucleotide-diphospho-sugar transferases"/>
    <property type="match status" value="1"/>
</dbReference>
<evidence type="ECO:0000256" key="7">
    <source>
        <dbReference type="ARBA" id="ARBA00040894"/>
    </source>
</evidence>
<dbReference type="EC" id="2.4.1.266" evidence="6"/>
<keyword evidence="3" id="KW-0328">Glycosyltransferase</keyword>
<dbReference type="InterPro" id="IPR050256">
    <property type="entry name" value="Glycosyltransferase_2"/>
</dbReference>
<keyword evidence="13" id="KW-1185">Reference proteome</keyword>
<organism evidence="12 13">
    <name type="scientific">Paenibacillus zeisoli</name>
    <dbReference type="NCBI Taxonomy" id="2496267"/>
    <lineage>
        <taxon>Bacteria</taxon>
        <taxon>Bacillati</taxon>
        <taxon>Bacillota</taxon>
        <taxon>Bacilli</taxon>
        <taxon>Bacillales</taxon>
        <taxon>Paenibacillaceae</taxon>
        <taxon>Paenibacillus</taxon>
    </lineage>
</organism>